<comment type="caution">
    <text evidence="2">The sequence shown here is derived from an EMBL/GenBank/DDBJ whole genome shotgun (WGS) entry which is preliminary data.</text>
</comment>
<evidence type="ECO:0000313" key="3">
    <source>
        <dbReference type="Proteomes" id="UP000037460"/>
    </source>
</evidence>
<evidence type="ECO:0000256" key="1">
    <source>
        <dbReference type="SAM" id="MobiDB-lite"/>
    </source>
</evidence>
<keyword evidence="3" id="KW-1185">Reference proteome</keyword>
<feature type="compositionally biased region" description="Basic and acidic residues" evidence="1">
    <location>
        <begin position="175"/>
        <end position="184"/>
    </location>
</feature>
<evidence type="ECO:0000313" key="2">
    <source>
        <dbReference type="EMBL" id="KOO34530.1"/>
    </source>
</evidence>
<reference evidence="3" key="1">
    <citation type="journal article" date="2015" name="PLoS Genet.">
        <title>Genome Sequence and Transcriptome Analyses of Chrysochromulina tobin: Metabolic Tools for Enhanced Algal Fitness in the Prominent Order Prymnesiales (Haptophyceae).</title>
        <authorList>
            <person name="Hovde B.T."/>
            <person name="Deodato C.R."/>
            <person name="Hunsperger H.M."/>
            <person name="Ryken S.A."/>
            <person name="Yost W."/>
            <person name="Jha R.K."/>
            <person name="Patterson J."/>
            <person name="Monnat R.J. Jr."/>
            <person name="Barlow S.B."/>
            <person name="Starkenburg S.R."/>
            <person name="Cattolico R.A."/>
        </authorList>
    </citation>
    <scope>NUCLEOTIDE SEQUENCE</scope>
    <source>
        <strain evidence="3">CCMP291</strain>
    </source>
</reference>
<feature type="non-terminal residue" evidence="2">
    <location>
        <position position="1"/>
    </location>
</feature>
<proteinExistence type="predicted"/>
<feature type="compositionally biased region" description="Basic and acidic residues" evidence="1">
    <location>
        <begin position="121"/>
        <end position="132"/>
    </location>
</feature>
<gene>
    <name evidence="2" type="ORF">Ctob_016069</name>
</gene>
<feature type="compositionally biased region" description="Basic and acidic residues" evidence="1">
    <location>
        <begin position="49"/>
        <end position="63"/>
    </location>
</feature>
<dbReference type="Proteomes" id="UP000037460">
    <property type="component" value="Unassembled WGS sequence"/>
</dbReference>
<feature type="region of interest" description="Disordered" evidence="1">
    <location>
        <begin position="1"/>
        <end position="184"/>
    </location>
</feature>
<organism evidence="2 3">
    <name type="scientific">Chrysochromulina tobinii</name>
    <dbReference type="NCBI Taxonomy" id="1460289"/>
    <lineage>
        <taxon>Eukaryota</taxon>
        <taxon>Haptista</taxon>
        <taxon>Haptophyta</taxon>
        <taxon>Prymnesiophyceae</taxon>
        <taxon>Prymnesiales</taxon>
        <taxon>Chrysochromulinaceae</taxon>
        <taxon>Chrysochromulina</taxon>
    </lineage>
</organism>
<protein>
    <submittedName>
        <fullName evidence="2">Uncharacterized protein</fullName>
    </submittedName>
</protein>
<dbReference type="EMBL" id="JWZX01001188">
    <property type="protein sequence ID" value="KOO34530.1"/>
    <property type="molecule type" value="Genomic_DNA"/>
</dbReference>
<feature type="compositionally biased region" description="Low complexity" evidence="1">
    <location>
        <begin position="9"/>
        <end position="21"/>
    </location>
</feature>
<accession>A0A0M0K6V3</accession>
<dbReference type="AlphaFoldDB" id="A0A0M0K6V3"/>
<feature type="compositionally biased region" description="Basic and acidic residues" evidence="1">
    <location>
        <begin position="143"/>
        <end position="164"/>
    </location>
</feature>
<name>A0A0M0K6V3_9EUKA</name>
<sequence length="184" mass="20964">PRLPPPPELRGACGRAACAPRRSARRRLSSVTAEPRACPPRIRRWPSGRRPDKRGGRDERLEGQEIVAGRKGRQRGGAQAADRPWSERPLAQSWERRMVSSVSRGILRRPRDRQAPSQRGRRCDSSKQVGRDCHRHRTGAGQERGRGPAERGSVRRADEDRPMHDCQAISKRRRIGDVKTRRRL</sequence>